<keyword evidence="3" id="KW-1185">Reference proteome</keyword>
<sequence length="108" mass="12531">YFVFFLSFLSSFTLSKKIHKVAISHFSIAFLKTFKLGPALFWCSEEATFSQPFSHSTIYLAISGTSLKCFIKARLLENCKESLSFLIAPVTYMFLQKRPKSTFYYFTF</sequence>
<name>A0A8C6EZJ2_MARMA</name>
<dbReference type="Ensembl" id="ENSMMMT00000030245.1">
    <property type="protein sequence ID" value="ENSMMMP00000026728.1"/>
    <property type="gene ID" value="ENSMMMG00000023394.1"/>
</dbReference>
<organism evidence="2 3">
    <name type="scientific">Marmota marmota marmota</name>
    <name type="common">Alpine marmot</name>
    <dbReference type="NCBI Taxonomy" id="9994"/>
    <lineage>
        <taxon>Eukaryota</taxon>
        <taxon>Metazoa</taxon>
        <taxon>Chordata</taxon>
        <taxon>Craniata</taxon>
        <taxon>Vertebrata</taxon>
        <taxon>Euteleostomi</taxon>
        <taxon>Mammalia</taxon>
        <taxon>Eutheria</taxon>
        <taxon>Euarchontoglires</taxon>
        <taxon>Glires</taxon>
        <taxon>Rodentia</taxon>
        <taxon>Sciuromorpha</taxon>
        <taxon>Sciuridae</taxon>
        <taxon>Xerinae</taxon>
        <taxon>Marmotini</taxon>
        <taxon>Marmota</taxon>
    </lineage>
</organism>
<protein>
    <recommendedName>
        <fullName evidence="4">Secreted protein</fullName>
    </recommendedName>
</protein>
<evidence type="ECO:0000256" key="1">
    <source>
        <dbReference type="SAM" id="SignalP"/>
    </source>
</evidence>
<reference evidence="2" key="2">
    <citation type="submission" date="2025-09" db="UniProtKB">
        <authorList>
            <consortium name="Ensembl"/>
        </authorList>
    </citation>
    <scope>IDENTIFICATION</scope>
</reference>
<reference evidence="2" key="1">
    <citation type="submission" date="2025-08" db="UniProtKB">
        <authorList>
            <consortium name="Ensembl"/>
        </authorList>
    </citation>
    <scope>IDENTIFICATION</scope>
</reference>
<feature type="chain" id="PRO_5034549703" description="Secreted protein" evidence="1">
    <location>
        <begin position="16"/>
        <end position="108"/>
    </location>
</feature>
<evidence type="ECO:0008006" key="4">
    <source>
        <dbReference type="Google" id="ProtNLM"/>
    </source>
</evidence>
<accession>A0A8C6EZJ2</accession>
<dbReference type="AlphaFoldDB" id="A0A8C6EZJ2"/>
<dbReference type="Proteomes" id="UP000694407">
    <property type="component" value="Unplaced"/>
</dbReference>
<dbReference type="GeneTree" id="ENSGT00960000187477"/>
<evidence type="ECO:0000313" key="2">
    <source>
        <dbReference type="Ensembl" id="ENSMMMP00000026728.1"/>
    </source>
</evidence>
<keyword evidence="1" id="KW-0732">Signal</keyword>
<proteinExistence type="predicted"/>
<feature type="signal peptide" evidence="1">
    <location>
        <begin position="1"/>
        <end position="15"/>
    </location>
</feature>
<evidence type="ECO:0000313" key="3">
    <source>
        <dbReference type="Proteomes" id="UP000694407"/>
    </source>
</evidence>